<protein>
    <submittedName>
        <fullName evidence="2">Uncharacterized protein</fullName>
    </submittedName>
</protein>
<dbReference type="HOGENOM" id="CLU_048604_0_0_1"/>
<name>A0A0D1YLI3_9EURO</name>
<dbReference type="AlphaFoldDB" id="A0A0D1YLI3"/>
<dbReference type="RefSeq" id="XP_016236107.1">
    <property type="nucleotide sequence ID" value="XM_016380280.1"/>
</dbReference>
<dbReference type="GeneID" id="27333024"/>
<evidence type="ECO:0000256" key="1">
    <source>
        <dbReference type="SAM" id="MobiDB-lite"/>
    </source>
</evidence>
<dbReference type="VEuPathDB" id="FungiDB:PV08_05941"/>
<organism evidence="2 3">
    <name type="scientific">Exophiala spinifera</name>
    <dbReference type="NCBI Taxonomy" id="91928"/>
    <lineage>
        <taxon>Eukaryota</taxon>
        <taxon>Fungi</taxon>
        <taxon>Dikarya</taxon>
        <taxon>Ascomycota</taxon>
        <taxon>Pezizomycotina</taxon>
        <taxon>Eurotiomycetes</taxon>
        <taxon>Chaetothyriomycetidae</taxon>
        <taxon>Chaetothyriales</taxon>
        <taxon>Herpotrichiellaceae</taxon>
        <taxon>Exophiala</taxon>
    </lineage>
</organism>
<reference evidence="2 3" key="1">
    <citation type="submission" date="2015-01" db="EMBL/GenBank/DDBJ databases">
        <title>The Genome Sequence of Exophiala spinifera CBS89968.</title>
        <authorList>
            <consortium name="The Broad Institute Genomics Platform"/>
            <person name="Cuomo C."/>
            <person name="de Hoog S."/>
            <person name="Gorbushina A."/>
            <person name="Stielow B."/>
            <person name="Teixiera M."/>
            <person name="Abouelleil A."/>
            <person name="Chapman S.B."/>
            <person name="Priest M."/>
            <person name="Young S.K."/>
            <person name="Wortman J."/>
            <person name="Nusbaum C."/>
            <person name="Birren B."/>
        </authorList>
    </citation>
    <scope>NUCLEOTIDE SEQUENCE [LARGE SCALE GENOMIC DNA]</scope>
    <source>
        <strain evidence="2 3">CBS 89968</strain>
    </source>
</reference>
<dbReference type="OrthoDB" id="4135854at2759"/>
<evidence type="ECO:0000313" key="3">
    <source>
        <dbReference type="Proteomes" id="UP000053328"/>
    </source>
</evidence>
<sequence length="362" mass="40334">MADMLTLLTSLDTCVITSIFRKRWNHAGSITPAVDLFHLYRQHRPSLLAILLDAASHRAKLCGLPYPSEYENRVIRQILPNASSPDRGIVLATSVLATVSRLNAKQADSLHWTALQRMIELIGGLSALRFEPLLFTKMVWMLLALGGSTPGFDHAHHPEQASLHEEDALAENPVLLALCPGRPLGSLLRGFSPRNVLGDERGKETHHQLPGVQDSCRMAIILFLSSAAEHYGQDSDEARSYLASLQTHLEGRSDDSYLAPAHLLWAMLRLSFLNKAKEKCIENWISVVRMTSAWKGLDAAEREQLRADFLAGMTYSNAEHDNKPHTETASSTQPHRPDPAVRLAPEDIHCELMWFTMATEEV</sequence>
<evidence type="ECO:0000313" key="2">
    <source>
        <dbReference type="EMBL" id="KIW15891.1"/>
    </source>
</evidence>
<proteinExistence type="predicted"/>
<dbReference type="Proteomes" id="UP000053328">
    <property type="component" value="Unassembled WGS sequence"/>
</dbReference>
<feature type="region of interest" description="Disordered" evidence="1">
    <location>
        <begin position="316"/>
        <end position="339"/>
    </location>
</feature>
<keyword evidence="3" id="KW-1185">Reference proteome</keyword>
<dbReference type="STRING" id="91928.A0A0D1YLI3"/>
<accession>A0A0D1YLI3</accession>
<gene>
    <name evidence="2" type="ORF">PV08_05941</name>
</gene>
<dbReference type="EMBL" id="KN847495">
    <property type="protein sequence ID" value="KIW15891.1"/>
    <property type="molecule type" value="Genomic_DNA"/>
</dbReference>